<feature type="domain" description="RING-type" evidence="15">
    <location>
        <begin position="22"/>
        <end position="238"/>
    </location>
</feature>
<comment type="cofactor">
    <cofactor evidence="2">
        <name>Zn(2+)</name>
        <dbReference type="ChEBI" id="CHEBI:29105"/>
    </cofactor>
</comment>
<evidence type="ECO:0000259" key="15">
    <source>
        <dbReference type="PROSITE" id="PS51873"/>
    </source>
</evidence>
<evidence type="ECO:0000256" key="11">
    <source>
        <dbReference type="ARBA" id="ARBA00022786"/>
    </source>
</evidence>
<evidence type="ECO:0000256" key="1">
    <source>
        <dbReference type="ARBA" id="ARBA00001798"/>
    </source>
</evidence>
<keyword evidence="11" id="KW-0833">Ubl conjugation pathway</keyword>
<comment type="similarity">
    <text evidence="5">Belongs to the RBR family. Ariadne subfamily.</text>
</comment>
<reference evidence="16 17" key="1">
    <citation type="journal article" date="2022" name="Nat. Genet.">
        <title>Improved pea reference genome and pan-genome highlight genomic features and evolutionary characteristics.</title>
        <authorList>
            <person name="Yang T."/>
            <person name="Liu R."/>
            <person name="Luo Y."/>
            <person name="Hu S."/>
            <person name="Wang D."/>
            <person name="Wang C."/>
            <person name="Pandey M.K."/>
            <person name="Ge S."/>
            <person name="Xu Q."/>
            <person name="Li N."/>
            <person name="Li G."/>
            <person name="Huang Y."/>
            <person name="Saxena R.K."/>
            <person name="Ji Y."/>
            <person name="Li M."/>
            <person name="Yan X."/>
            <person name="He Y."/>
            <person name="Liu Y."/>
            <person name="Wang X."/>
            <person name="Xiang C."/>
            <person name="Varshney R.K."/>
            <person name="Ding H."/>
            <person name="Gao S."/>
            <person name="Zong X."/>
        </authorList>
    </citation>
    <scope>NUCLEOTIDE SEQUENCE [LARGE SCALE GENOMIC DNA]</scope>
    <source>
        <strain evidence="16 17">cv. Zhongwan 6</strain>
    </source>
</reference>
<keyword evidence="10 13" id="KW-0863">Zinc-finger</keyword>
<comment type="pathway">
    <text evidence="4">Protein modification; protein ubiquitination.</text>
</comment>
<keyword evidence="8" id="KW-0479">Metal-binding</keyword>
<feature type="domain" description="RING-type" evidence="14">
    <location>
        <begin position="26"/>
        <end position="78"/>
    </location>
</feature>
<dbReference type="Pfam" id="PF01485">
    <property type="entry name" value="IBR"/>
    <property type="match status" value="2"/>
</dbReference>
<dbReference type="Gene3D" id="3.30.40.10">
    <property type="entry name" value="Zinc/RING finger domain, C3HC4 (zinc finger)"/>
    <property type="match status" value="1"/>
</dbReference>
<dbReference type="PROSITE" id="PS50089">
    <property type="entry name" value="ZF_RING_2"/>
    <property type="match status" value="1"/>
</dbReference>
<dbReference type="InterPro" id="IPR031127">
    <property type="entry name" value="E3_UB_ligase_RBR"/>
</dbReference>
<proteinExistence type="inferred from homology"/>
<evidence type="ECO:0000256" key="4">
    <source>
        <dbReference type="ARBA" id="ARBA00004906"/>
    </source>
</evidence>
<sequence>MKLSLFGKQDSSKQLSSHTNAANKTCGICFDVKTDSDIFKIRSKVFQRRKCKHLFCVDCICKYVAVQINDNAYKVMCPSQNCCVKFKPKHLQHILPKQLIAKWENLIYKSLAPMEPKTYCPYQNCSVLLVKDNDMSGDFAHSSKCPSCHRNFCARCKVPWHAGTNCQNFQQLKRNDKNDLDNKFLELARKAKWQRCPNCSMYVKKSSGCSYMKCRCGCKFCYRCGKKRQFAHSCGRTCRVQNVRSPYLSAISGSAADIAATSIRRSIDWHRFVGL</sequence>
<comment type="catalytic activity">
    <reaction evidence="1">
        <text>[E2 ubiquitin-conjugating enzyme]-S-ubiquitinyl-L-cysteine + [acceptor protein]-L-lysine = [E2 ubiquitin-conjugating enzyme]-L-cysteine + [acceptor protein]-N(6)-ubiquitinyl-L-lysine.</text>
        <dbReference type="EC" id="2.3.2.31"/>
    </reaction>
</comment>
<dbReference type="InterPro" id="IPR002867">
    <property type="entry name" value="IBR_dom"/>
</dbReference>
<dbReference type="InterPro" id="IPR017907">
    <property type="entry name" value="Znf_RING_CS"/>
</dbReference>
<dbReference type="PANTHER" id="PTHR11685">
    <property type="entry name" value="RBR FAMILY RING FINGER AND IBR DOMAIN-CONTAINING"/>
    <property type="match status" value="1"/>
</dbReference>
<dbReference type="EC" id="2.3.2.31" evidence="6"/>
<dbReference type="GO" id="GO:0016567">
    <property type="term" value="P:protein ubiquitination"/>
    <property type="evidence" value="ECO:0007669"/>
    <property type="project" value="InterPro"/>
</dbReference>
<keyword evidence="9" id="KW-0677">Repeat</keyword>
<dbReference type="Proteomes" id="UP001058974">
    <property type="component" value="Chromosome 5"/>
</dbReference>
<dbReference type="PROSITE" id="PS51873">
    <property type="entry name" value="TRIAD"/>
    <property type="match status" value="1"/>
</dbReference>
<dbReference type="InterPro" id="IPR044066">
    <property type="entry name" value="TRIAD_supradom"/>
</dbReference>
<comment type="function">
    <text evidence="3">Might act as an E3 ubiquitin-protein ligase, or as part of E3 complex, which accepts ubiquitin from specific E2 ubiquitin-conjugating enzymes and then transfers it to substrates.</text>
</comment>
<dbReference type="EMBL" id="JAMSHJ010000005">
    <property type="protein sequence ID" value="KAI5408765.1"/>
    <property type="molecule type" value="Genomic_DNA"/>
</dbReference>
<dbReference type="SUPFAM" id="SSF57850">
    <property type="entry name" value="RING/U-box"/>
    <property type="match status" value="3"/>
</dbReference>
<keyword evidence="7" id="KW-0808">Transferase</keyword>
<evidence type="ECO:0000259" key="14">
    <source>
        <dbReference type="PROSITE" id="PS50089"/>
    </source>
</evidence>
<gene>
    <name evidence="16" type="ORF">KIW84_054558</name>
</gene>
<protein>
    <recommendedName>
        <fullName evidence="6">RBR-type E3 ubiquitin transferase</fullName>
        <ecNumber evidence="6">2.3.2.31</ecNumber>
    </recommendedName>
</protein>
<dbReference type="PROSITE" id="PS00518">
    <property type="entry name" value="ZF_RING_1"/>
    <property type="match status" value="1"/>
</dbReference>
<dbReference type="GO" id="GO:0008270">
    <property type="term" value="F:zinc ion binding"/>
    <property type="evidence" value="ECO:0007669"/>
    <property type="project" value="UniProtKB-KW"/>
</dbReference>
<dbReference type="GO" id="GO:0061630">
    <property type="term" value="F:ubiquitin protein ligase activity"/>
    <property type="evidence" value="ECO:0007669"/>
    <property type="project" value="UniProtKB-EC"/>
</dbReference>
<evidence type="ECO:0000256" key="12">
    <source>
        <dbReference type="ARBA" id="ARBA00022833"/>
    </source>
</evidence>
<evidence type="ECO:0000256" key="13">
    <source>
        <dbReference type="PROSITE-ProRule" id="PRU00175"/>
    </source>
</evidence>
<evidence type="ECO:0000313" key="16">
    <source>
        <dbReference type="EMBL" id="KAI5408765.1"/>
    </source>
</evidence>
<keyword evidence="12" id="KW-0862">Zinc</keyword>
<evidence type="ECO:0000256" key="2">
    <source>
        <dbReference type="ARBA" id="ARBA00001947"/>
    </source>
</evidence>
<keyword evidence="17" id="KW-1185">Reference proteome</keyword>
<dbReference type="CDD" id="cd22584">
    <property type="entry name" value="Rcat_RBR_unk"/>
    <property type="match status" value="1"/>
</dbReference>
<dbReference type="SMART" id="SM00647">
    <property type="entry name" value="IBR"/>
    <property type="match status" value="2"/>
</dbReference>
<dbReference type="Gramene" id="Psat05G0455800-T1">
    <property type="protein sequence ID" value="KAI5408765.1"/>
    <property type="gene ID" value="KIW84_054558"/>
</dbReference>
<evidence type="ECO:0000313" key="17">
    <source>
        <dbReference type="Proteomes" id="UP001058974"/>
    </source>
</evidence>
<evidence type="ECO:0000256" key="5">
    <source>
        <dbReference type="ARBA" id="ARBA00005884"/>
    </source>
</evidence>
<evidence type="ECO:0000256" key="7">
    <source>
        <dbReference type="ARBA" id="ARBA00022679"/>
    </source>
</evidence>
<evidence type="ECO:0000256" key="6">
    <source>
        <dbReference type="ARBA" id="ARBA00012251"/>
    </source>
</evidence>
<evidence type="ECO:0000256" key="3">
    <source>
        <dbReference type="ARBA" id="ARBA00003976"/>
    </source>
</evidence>
<dbReference type="InterPro" id="IPR001841">
    <property type="entry name" value="Znf_RING"/>
</dbReference>
<dbReference type="Gene3D" id="1.20.120.1750">
    <property type="match status" value="1"/>
</dbReference>
<comment type="caution">
    <text evidence="16">The sequence shown here is derived from an EMBL/GenBank/DDBJ whole genome shotgun (WGS) entry which is preliminary data.</text>
</comment>
<dbReference type="AlphaFoldDB" id="A0A9D4WW51"/>
<dbReference type="InterPro" id="IPR013083">
    <property type="entry name" value="Znf_RING/FYVE/PHD"/>
</dbReference>
<evidence type="ECO:0000256" key="8">
    <source>
        <dbReference type="ARBA" id="ARBA00022723"/>
    </source>
</evidence>
<evidence type="ECO:0000256" key="9">
    <source>
        <dbReference type="ARBA" id="ARBA00022737"/>
    </source>
</evidence>
<name>A0A9D4WW51_PEA</name>
<accession>A0A9D4WW51</accession>
<evidence type="ECO:0000256" key="10">
    <source>
        <dbReference type="ARBA" id="ARBA00022771"/>
    </source>
</evidence>
<organism evidence="16 17">
    <name type="scientific">Pisum sativum</name>
    <name type="common">Garden pea</name>
    <name type="synonym">Lathyrus oleraceus</name>
    <dbReference type="NCBI Taxonomy" id="3888"/>
    <lineage>
        <taxon>Eukaryota</taxon>
        <taxon>Viridiplantae</taxon>
        <taxon>Streptophyta</taxon>
        <taxon>Embryophyta</taxon>
        <taxon>Tracheophyta</taxon>
        <taxon>Spermatophyta</taxon>
        <taxon>Magnoliopsida</taxon>
        <taxon>eudicotyledons</taxon>
        <taxon>Gunneridae</taxon>
        <taxon>Pentapetalae</taxon>
        <taxon>rosids</taxon>
        <taxon>fabids</taxon>
        <taxon>Fabales</taxon>
        <taxon>Fabaceae</taxon>
        <taxon>Papilionoideae</taxon>
        <taxon>50 kb inversion clade</taxon>
        <taxon>NPAAA clade</taxon>
        <taxon>Hologalegina</taxon>
        <taxon>IRL clade</taxon>
        <taxon>Fabeae</taxon>
        <taxon>Lathyrus</taxon>
    </lineage>
</organism>